<dbReference type="PROSITE" id="PS50878">
    <property type="entry name" value="RT_POL"/>
    <property type="match status" value="1"/>
</dbReference>
<name>A0ABQ7QEC3_PLUXY</name>
<keyword evidence="3" id="KW-1185">Reference proteome</keyword>
<proteinExistence type="predicted"/>
<dbReference type="Pfam" id="PF00078">
    <property type="entry name" value="RVT_1"/>
    <property type="match status" value="1"/>
</dbReference>
<dbReference type="InterPro" id="IPR043502">
    <property type="entry name" value="DNA/RNA_pol_sf"/>
</dbReference>
<dbReference type="SUPFAM" id="SSF56672">
    <property type="entry name" value="DNA/RNA polymerases"/>
    <property type="match status" value="1"/>
</dbReference>
<evidence type="ECO:0000313" key="2">
    <source>
        <dbReference type="EMBL" id="KAG7303568.1"/>
    </source>
</evidence>
<organism evidence="2 3">
    <name type="scientific">Plutella xylostella</name>
    <name type="common">Diamondback moth</name>
    <name type="synonym">Plutella maculipennis</name>
    <dbReference type="NCBI Taxonomy" id="51655"/>
    <lineage>
        <taxon>Eukaryota</taxon>
        <taxon>Metazoa</taxon>
        <taxon>Ecdysozoa</taxon>
        <taxon>Arthropoda</taxon>
        <taxon>Hexapoda</taxon>
        <taxon>Insecta</taxon>
        <taxon>Pterygota</taxon>
        <taxon>Neoptera</taxon>
        <taxon>Endopterygota</taxon>
        <taxon>Lepidoptera</taxon>
        <taxon>Glossata</taxon>
        <taxon>Ditrysia</taxon>
        <taxon>Yponomeutoidea</taxon>
        <taxon>Plutellidae</taxon>
        <taxon>Plutella</taxon>
    </lineage>
</organism>
<reference evidence="2 3" key="1">
    <citation type="submission" date="2021-06" db="EMBL/GenBank/DDBJ databases">
        <title>A haploid diamondback moth (Plutella xylostella L.) genome assembly resolves 31 chromosomes and identifies a diamide resistance mutation.</title>
        <authorList>
            <person name="Ward C.M."/>
            <person name="Perry K.D."/>
            <person name="Baker G."/>
            <person name="Powis K."/>
            <person name="Heckel D.G."/>
            <person name="Baxter S.W."/>
        </authorList>
    </citation>
    <scope>NUCLEOTIDE SEQUENCE [LARGE SCALE GENOMIC DNA]</scope>
    <source>
        <strain evidence="2 3">LV</strain>
        <tissue evidence="2">Single pupa</tissue>
    </source>
</reference>
<accession>A0ABQ7QEC3</accession>
<dbReference type="CDD" id="cd01650">
    <property type="entry name" value="RT_nLTR_like"/>
    <property type="match status" value="1"/>
</dbReference>
<evidence type="ECO:0000259" key="1">
    <source>
        <dbReference type="PROSITE" id="PS50878"/>
    </source>
</evidence>
<gene>
    <name evidence="2" type="ORF">JYU34_012098</name>
</gene>
<sequence>MNKCILEGVFPSIWKQANISPVHKSGSRQHVEEYRPISILSTLSKLFERLVYNEIYPVLHNIIIDEQHGFVQGRSTTTNLLIFANNLFQNMDNRLQTDAVYTDFRKASDKVDHELLLNKIAFNGIRGNLLRWFSSYVTNRSQRVVINGFHSNTIHVTSGVPQGSILGPLLFILFINDIKTCFKYSKFLLYADDLKTYRIIRTASDCLLFQEDLIRFSDYCLRNKLQLNIKKCNIVNFTKNKNVFNYPYLLSSQLLTKVDSLRDLGVQLDCKLHLDEHINKIVNKAYKMYGFVMRSSIDFVHPSTYIYLYKTLIRSQLEYAVAIWNPYYAKYKDIIEKVQRKFLRAVHYRCAGSRLPYSELMQLYNLPSLESRRTLLSAMTLYNICHGRYNCTELTRLLSYEVPRTAQLRAVRRRRLFAAPGSNTNAGLRAPLRRMVDDYNTFFLGIDIFSSSHSKYKQEVLRILNNTNE</sequence>
<dbReference type="Proteomes" id="UP000823941">
    <property type="component" value="Chromosome 16"/>
</dbReference>
<protein>
    <recommendedName>
        <fullName evidence="1">Reverse transcriptase domain-containing protein</fullName>
    </recommendedName>
</protein>
<dbReference type="InterPro" id="IPR000477">
    <property type="entry name" value="RT_dom"/>
</dbReference>
<dbReference type="PANTHER" id="PTHR33332">
    <property type="entry name" value="REVERSE TRANSCRIPTASE DOMAIN-CONTAINING PROTEIN"/>
    <property type="match status" value="1"/>
</dbReference>
<comment type="caution">
    <text evidence="2">The sequence shown here is derived from an EMBL/GenBank/DDBJ whole genome shotgun (WGS) entry which is preliminary data.</text>
</comment>
<evidence type="ECO:0000313" key="3">
    <source>
        <dbReference type="Proteomes" id="UP000823941"/>
    </source>
</evidence>
<dbReference type="EMBL" id="JAHIBW010000016">
    <property type="protein sequence ID" value="KAG7303568.1"/>
    <property type="molecule type" value="Genomic_DNA"/>
</dbReference>
<feature type="domain" description="Reverse transcriptase" evidence="1">
    <location>
        <begin position="3"/>
        <end position="268"/>
    </location>
</feature>